<dbReference type="EMBL" id="OOIN01000001">
    <property type="protein sequence ID" value="SPO19814.1"/>
    <property type="molecule type" value="Genomic_DNA"/>
</dbReference>
<dbReference type="GO" id="GO:0000460">
    <property type="term" value="P:maturation of 5.8S rRNA"/>
    <property type="evidence" value="ECO:0007669"/>
    <property type="project" value="TreeGrafter"/>
</dbReference>
<reference evidence="3 4" key="1">
    <citation type="submission" date="2018-03" db="EMBL/GenBank/DDBJ databases">
        <authorList>
            <person name="Guldener U."/>
        </authorList>
    </citation>
    <scope>NUCLEOTIDE SEQUENCE [LARGE SCALE GENOMIC DNA]</scope>
    <source>
        <strain evidence="3 4">NBRC100155</strain>
    </source>
</reference>
<feature type="domain" description="Brix" evidence="2">
    <location>
        <begin position="166"/>
        <end position="351"/>
    </location>
</feature>
<feature type="compositionally biased region" description="Basic and acidic residues" evidence="1">
    <location>
        <begin position="57"/>
        <end position="68"/>
    </location>
</feature>
<evidence type="ECO:0000259" key="2">
    <source>
        <dbReference type="PROSITE" id="PS50833"/>
    </source>
</evidence>
<dbReference type="OrthoDB" id="264354at2759"/>
<evidence type="ECO:0000313" key="4">
    <source>
        <dbReference type="Proteomes" id="UP000324022"/>
    </source>
</evidence>
<evidence type="ECO:0000313" key="3">
    <source>
        <dbReference type="EMBL" id="SPO19814.1"/>
    </source>
</evidence>
<protein>
    <submittedName>
        <fullName evidence="3">Related to RPF1 - involved in the assembly of the large ribosomal subunit</fullName>
    </submittedName>
</protein>
<name>A0A5C3DNR6_9BASI</name>
<dbReference type="SUPFAM" id="SSF52954">
    <property type="entry name" value="Class II aaRS ABD-related"/>
    <property type="match status" value="1"/>
</dbReference>
<organism evidence="3 4">
    <name type="scientific">Ustilago trichophora</name>
    <dbReference type="NCBI Taxonomy" id="86804"/>
    <lineage>
        <taxon>Eukaryota</taxon>
        <taxon>Fungi</taxon>
        <taxon>Dikarya</taxon>
        <taxon>Basidiomycota</taxon>
        <taxon>Ustilaginomycotina</taxon>
        <taxon>Ustilaginomycetes</taxon>
        <taxon>Ustilaginales</taxon>
        <taxon>Ustilaginaceae</taxon>
        <taxon>Ustilago</taxon>
    </lineage>
</organism>
<dbReference type="GO" id="GO:0000470">
    <property type="term" value="P:maturation of LSU-rRNA"/>
    <property type="evidence" value="ECO:0007669"/>
    <property type="project" value="TreeGrafter"/>
</dbReference>
<dbReference type="GO" id="GO:0042134">
    <property type="term" value="F:rRNA primary transcript binding"/>
    <property type="evidence" value="ECO:0007669"/>
    <property type="project" value="InterPro"/>
</dbReference>
<dbReference type="Proteomes" id="UP000324022">
    <property type="component" value="Unassembled WGS sequence"/>
</dbReference>
<gene>
    <name evidence="3" type="ORF">UTRI_00208_B</name>
</gene>
<dbReference type="PANTHER" id="PTHR22734">
    <property type="entry name" value="U3 SMALL NUCLEOLAR RIBONUCLEOPROTEIN PROTEIN IMP4"/>
    <property type="match status" value="1"/>
</dbReference>
<sequence length="454" mass="50415">MAGSGEPSTSASSAGGSGDKPASGSFKHIGNKMKRTELYRKYKAEKRKAKFARRSAQAKEERGEDGAAKKAARLAANKTRTIENTRDFNPTIINAPNTHEGPGPSNLKKTSGNKGDDAEEGDDSDEEQMVEEEQEAAEEIDQDEDPSAPPAILITTSMPSSSTSPHLESLNARSHPSERTREFVDELLSVFPGAEYRSRSKAQGVGLGKICGWARQRRYDALLVVNESRKQPFALTVISLPHGPTAFFRLTSISTGAEIYGKARPTPHTPELILNNFTTVLGHRVGKVLQNLFPKIPQLEGRQVVTCHNQRDYIFFRRHRYMFKSDQKTALQEIGPRFTLKLHSLKESLPKGAGVWDGKYSEEYAELEPEELEALQRQADGTRDDQEEAAAAAVEQEDAMQQDAQVQTSSSAKTAKKATETSNKKKRQRGEEETTGLDFQWKPKMSVSRRNFYL</sequence>
<feature type="compositionally biased region" description="Low complexity" evidence="1">
    <location>
        <begin position="155"/>
        <end position="165"/>
    </location>
</feature>
<dbReference type="SMART" id="SM00879">
    <property type="entry name" value="Brix"/>
    <property type="match status" value="1"/>
</dbReference>
<dbReference type="AlphaFoldDB" id="A0A5C3DNR6"/>
<feature type="region of interest" description="Disordered" evidence="1">
    <location>
        <begin position="378"/>
        <end position="454"/>
    </location>
</feature>
<feature type="compositionally biased region" description="Basic residues" evidence="1">
    <location>
        <begin position="43"/>
        <end position="53"/>
    </location>
</feature>
<feature type="compositionally biased region" description="Polar residues" evidence="1">
    <location>
        <begin position="87"/>
        <end position="97"/>
    </location>
</feature>
<feature type="compositionally biased region" description="Low complexity" evidence="1">
    <location>
        <begin position="1"/>
        <end position="25"/>
    </location>
</feature>
<keyword evidence="4" id="KW-1185">Reference proteome</keyword>
<dbReference type="GO" id="GO:0030687">
    <property type="term" value="C:preribosome, large subunit precursor"/>
    <property type="evidence" value="ECO:0007669"/>
    <property type="project" value="TreeGrafter"/>
</dbReference>
<dbReference type="FunFam" id="3.40.50.10480:FF:000005">
    <property type="entry name" value="Similar to RNA processing factor 1"/>
    <property type="match status" value="1"/>
</dbReference>
<dbReference type="InterPro" id="IPR044281">
    <property type="entry name" value="IMP4/RPF1"/>
</dbReference>
<dbReference type="Gene3D" id="3.40.50.10480">
    <property type="entry name" value="Probable brix-domain ribosomal biogenesis protein"/>
    <property type="match status" value="1"/>
</dbReference>
<dbReference type="GO" id="GO:0005730">
    <property type="term" value="C:nucleolus"/>
    <property type="evidence" value="ECO:0007669"/>
    <property type="project" value="TreeGrafter"/>
</dbReference>
<feature type="region of interest" description="Disordered" evidence="1">
    <location>
        <begin position="1"/>
        <end position="178"/>
    </location>
</feature>
<dbReference type="PROSITE" id="PS50833">
    <property type="entry name" value="BRIX"/>
    <property type="match status" value="1"/>
</dbReference>
<proteinExistence type="predicted"/>
<dbReference type="PANTHER" id="PTHR22734:SF3">
    <property type="entry name" value="RIBOSOME PRODUCTION FACTOR 1"/>
    <property type="match status" value="1"/>
</dbReference>
<feature type="compositionally biased region" description="Low complexity" evidence="1">
    <location>
        <begin position="401"/>
        <end position="413"/>
    </location>
</feature>
<accession>A0A5C3DNR6</accession>
<evidence type="ECO:0000256" key="1">
    <source>
        <dbReference type="SAM" id="MobiDB-lite"/>
    </source>
</evidence>
<feature type="compositionally biased region" description="Acidic residues" evidence="1">
    <location>
        <begin position="117"/>
        <end position="146"/>
    </location>
</feature>
<dbReference type="Pfam" id="PF04427">
    <property type="entry name" value="Brix"/>
    <property type="match status" value="1"/>
</dbReference>
<dbReference type="InterPro" id="IPR007109">
    <property type="entry name" value="Brix"/>
</dbReference>